<dbReference type="Proteomes" id="UP000052022">
    <property type="component" value="Unassembled WGS sequence"/>
</dbReference>
<name>A0A0P1GEY4_9RHOB</name>
<accession>A0A0P1GEY4</accession>
<dbReference type="Pfam" id="PF11294">
    <property type="entry name" value="DUF3095"/>
    <property type="match status" value="1"/>
</dbReference>
<gene>
    <name evidence="1" type="ORF">TRM7557_02705</name>
</gene>
<dbReference type="InterPro" id="IPR021445">
    <property type="entry name" value="DUF3095"/>
</dbReference>
<evidence type="ECO:0008006" key="3">
    <source>
        <dbReference type="Google" id="ProtNLM"/>
    </source>
</evidence>
<dbReference type="RefSeq" id="WP_235811475.1">
    <property type="nucleotide sequence ID" value="NZ_CYSD01000037.1"/>
</dbReference>
<protein>
    <recommendedName>
        <fullName evidence="3">Adenylate cyclase</fullName>
    </recommendedName>
</protein>
<sequence length="394" mass="42437">MAAPKPCETMKDTQSNPDTFYDDLPLFAEFSGLQQDAFTPLPDDWLLGCCDIVDSTALIDRGQFKTVNMIGAAAIAALRNTLPDRAFPFVFGGDGAGFALPPDCADLAARELARLQAWVAQEFAIDLRATLAPVADVRASGQDVRVARFGASRDVDYAMFDGGGLNWLESQMKGNDRTLSTQSDGTPPDLTGLSCRWDSVKARNDMILSVLVKPEPTAPFAAVAEVTQAILQLANGLDRGGHPLPKEGPGFRFPPKGLMLEARLGRGKTAAILRKVTLTLGTALVAVLFWRGRKLGNFDPVSYRAEIAANADFRKYDDGLKLTLDCPQETHDQIEGLLADARAAGLVRYGLFAQDEAMVTCIVPSAMRADHMHFVDGASGGYARAAQMLRAQGK</sequence>
<keyword evidence="2" id="KW-1185">Reference proteome</keyword>
<dbReference type="AlphaFoldDB" id="A0A0P1GEY4"/>
<organism evidence="1 2">
    <name type="scientific">Tritonibacter multivorans</name>
    <dbReference type="NCBI Taxonomy" id="928856"/>
    <lineage>
        <taxon>Bacteria</taxon>
        <taxon>Pseudomonadati</taxon>
        <taxon>Pseudomonadota</taxon>
        <taxon>Alphaproteobacteria</taxon>
        <taxon>Rhodobacterales</taxon>
        <taxon>Paracoccaceae</taxon>
        <taxon>Tritonibacter</taxon>
    </lineage>
</organism>
<evidence type="ECO:0000313" key="1">
    <source>
        <dbReference type="EMBL" id="CUH80012.1"/>
    </source>
</evidence>
<reference evidence="1 2" key="1">
    <citation type="submission" date="2015-09" db="EMBL/GenBank/DDBJ databases">
        <authorList>
            <consortium name="Swine Surveillance"/>
        </authorList>
    </citation>
    <scope>NUCLEOTIDE SEQUENCE [LARGE SCALE GENOMIC DNA]</scope>
    <source>
        <strain evidence="1 2">CECT 7557</strain>
    </source>
</reference>
<evidence type="ECO:0000313" key="2">
    <source>
        <dbReference type="Proteomes" id="UP000052022"/>
    </source>
</evidence>
<proteinExistence type="predicted"/>
<dbReference type="STRING" id="928856.SAMN04488049_10113"/>
<dbReference type="EMBL" id="CYSD01000037">
    <property type="protein sequence ID" value="CUH80012.1"/>
    <property type="molecule type" value="Genomic_DNA"/>
</dbReference>